<keyword evidence="3" id="KW-1185">Reference proteome</keyword>
<evidence type="ECO:0000256" key="1">
    <source>
        <dbReference type="SAM" id="MobiDB-lite"/>
    </source>
</evidence>
<dbReference type="InParanoid" id="A0A1V9Y188"/>
<feature type="compositionally biased region" description="Basic and acidic residues" evidence="1">
    <location>
        <begin position="84"/>
        <end position="93"/>
    </location>
</feature>
<organism evidence="2 3">
    <name type="scientific">Tropilaelaps mercedesae</name>
    <dbReference type="NCBI Taxonomy" id="418985"/>
    <lineage>
        <taxon>Eukaryota</taxon>
        <taxon>Metazoa</taxon>
        <taxon>Ecdysozoa</taxon>
        <taxon>Arthropoda</taxon>
        <taxon>Chelicerata</taxon>
        <taxon>Arachnida</taxon>
        <taxon>Acari</taxon>
        <taxon>Parasitiformes</taxon>
        <taxon>Mesostigmata</taxon>
        <taxon>Gamasina</taxon>
        <taxon>Dermanyssoidea</taxon>
        <taxon>Laelapidae</taxon>
        <taxon>Tropilaelaps</taxon>
    </lineage>
</organism>
<reference evidence="2 3" key="1">
    <citation type="journal article" date="2017" name="Gigascience">
        <title>Draft genome of the honey bee ectoparasitic mite, Tropilaelaps mercedesae, is shaped by the parasitic life history.</title>
        <authorList>
            <person name="Dong X."/>
            <person name="Armstrong S.D."/>
            <person name="Xia D."/>
            <person name="Makepeace B.L."/>
            <person name="Darby A.C."/>
            <person name="Kadowaki T."/>
        </authorList>
    </citation>
    <scope>NUCLEOTIDE SEQUENCE [LARGE SCALE GENOMIC DNA]</scope>
    <source>
        <strain evidence="2">Wuxi-XJTLU</strain>
    </source>
</reference>
<gene>
    <name evidence="2" type="ORF">BIW11_05696</name>
</gene>
<comment type="caution">
    <text evidence="2">The sequence shown here is derived from an EMBL/GenBank/DDBJ whole genome shotgun (WGS) entry which is preliminary data.</text>
</comment>
<accession>A0A1V9Y188</accession>
<dbReference type="AlphaFoldDB" id="A0A1V9Y188"/>
<proteinExistence type="predicted"/>
<dbReference type="EMBL" id="MNPL01001053">
    <property type="protein sequence ID" value="OQR79495.1"/>
    <property type="molecule type" value="Genomic_DNA"/>
</dbReference>
<dbReference type="Proteomes" id="UP000192247">
    <property type="component" value="Unassembled WGS sequence"/>
</dbReference>
<evidence type="ECO:0000313" key="2">
    <source>
        <dbReference type="EMBL" id="OQR79495.1"/>
    </source>
</evidence>
<feature type="region of interest" description="Disordered" evidence="1">
    <location>
        <begin position="58"/>
        <end position="93"/>
    </location>
</feature>
<protein>
    <submittedName>
        <fullName evidence="2">Down syndrome cell adhesion molecule-like</fullName>
    </submittedName>
</protein>
<name>A0A1V9Y188_9ACAR</name>
<evidence type="ECO:0000313" key="3">
    <source>
        <dbReference type="Proteomes" id="UP000192247"/>
    </source>
</evidence>
<sequence>MTLLPNGQMTIMRPAGAGATTRYVDVDKYGMVGVTPQDRPLLPGQQFPIPYATLPVRQPLGQPGATAMRPRAGSQDAVLEEGQYGDHHYDIAG</sequence>